<dbReference type="AlphaFoldDB" id="A0A316WHL7"/>
<feature type="transmembrane region" description="Helical" evidence="4">
    <location>
        <begin position="38"/>
        <end position="59"/>
    </location>
</feature>
<feature type="domain" description="HTH araC/xylS-type" evidence="5">
    <location>
        <begin position="274"/>
        <end position="378"/>
    </location>
</feature>
<dbReference type="PANTHER" id="PTHR43280">
    <property type="entry name" value="ARAC-FAMILY TRANSCRIPTIONAL REGULATOR"/>
    <property type="match status" value="1"/>
</dbReference>
<feature type="transmembrane region" description="Helical" evidence="4">
    <location>
        <begin position="6"/>
        <end position="26"/>
    </location>
</feature>
<protein>
    <submittedName>
        <fullName evidence="6">AraC family transcriptional regulator</fullName>
    </submittedName>
</protein>
<keyword evidence="3" id="KW-0804">Transcription</keyword>
<feature type="transmembrane region" description="Helical" evidence="4">
    <location>
        <begin position="137"/>
        <end position="159"/>
    </location>
</feature>
<dbReference type="Proteomes" id="UP000236413">
    <property type="component" value="Unassembled WGS sequence"/>
</dbReference>
<organism evidence="6 7">
    <name type="scientific">Chryseobacterium viscerum</name>
    <dbReference type="NCBI Taxonomy" id="1037377"/>
    <lineage>
        <taxon>Bacteria</taxon>
        <taxon>Pseudomonadati</taxon>
        <taxon>Bacteroidota</taxon>
        <taxon>Flavobacteriia</taxon>
        <taxon>Flavobacteriales</taxon>
        <taxon>Weeksellaceae</taxon>
        <taxon>Chryseobacterium group</taxon>
        <taxon>Chryseobacterium</taxon>
    </lineage>
</organism>
<dbReference type="RefSeq" id="WP_109738528.1">
    <property type="nucleotide sequence ID" value="NZ_PPEG02000005.1"/>
</dbReference>
<dbReference type="InterPro" id="IPR009057">
    <property type="entry name" value="Homeodomain-like_sf"/>
</dbReference>
<evidence type="ECO:0000313" key="7">
    <source>
        <dbReference type="Proteomes" id="UP000236413"/>
    </source>
</evidence>
<feature type="transmembrane region" description="Helical" evidence="4">
    <location>
        <begin position="71"/>
        <end position="89"/>
    </location>
</feature>
<dbReference type="InterPro" id="IPR018062">
    <property type="entry name" value="HTH_AraC-typ_CS"/>
</dbReference>
<dbReference type="Gene3D" id="1.10.10.60">
    <property type="entry name" value="Homeodomain-like"/>
    <property type="match status" value="2"/>
</dbReference>
<evidence type="ECO:0000313" key="6">
    <source>
        <dbReference type="EMBL" id="PWN60937.1"/>
    </source>
</evidence>
<reference evidence="6 7" key="1">
    <citation type="submission" date="2018-04" db="EMBL/GenBank/DDBJ databases">
        <title>Chryseobacterium oncorhynchi 701B-08T from rainbow trout, and Chryseobacterium viscerum 687B-08T from diseased fish.</title>
        <authorList>
            <person name="Jeong J.-J."/>
            <person name="Lee Y.J."/>
            <person name="Pathiraja D."/>
            <person name="Park B."/>
            <person name="Choi I.-G."/>
            <person name="Kim K.D."/>
        </authorList>
    </citation>
    <scope>NUCLEOTIDE SEQUENCE [LARGE SCALE GENOMIC DNA]</scope>
    <source>
        <strain evidence="6 7">687B-08</strain>
    </source>
</reference>
<accession>A0A316WHL7</accession>
<dbReference type="InterPro" id="IPR020449">
    <property type="entry name" value="Tscrpt_reg_AraC-type_HTH"/>
</dbReference>
<dbReference type="SMART" id="SM00342">
    <property type="entry name" value="HTH_ARAC"/>
    <property type="match status" value="1"/>
</dbReference>
<keyword evidence="1" id="KW-0805">Transcription regulation</keyword>
<dbReference type="InterPro" id="IPR018060">
    <property type="entry name" value="HTH_AraC"/>
</dbReference>
<dbReference type="PRINTS" id="PR00032">
    <property type="entry name" value="HTHARAC"/>
</dbReference>
<dbReference type="Pfam" id="PF12833">
    <property type="entry name" value="HTH_18"/>
    <property type="match status" value="1"/>
</dbReference>
<feature type="transmembrane region" description="Helical" evidence="4">
    <location>
        <begin position="98"/>
        <end position="117"/>
    </location>
</feature>
<proteinExistence type="predicted"/>
<keyword evidence="4" id="KW-0812">Transmembrane</keyword>
<dbReference type="PROSITE" id="PS00041">
    <property type="entry name" value="HTH_ARAC_FAMILY_1"/>
    <property type="match status" value="1"/>
</dbReference>
<keyword evidence="4" id="KW-1133">Transmembrane helix</keyword>
<feature type="transmembrane region" description="Helical" evidence="4">
    <location>
        <begin position="180"/>
        <end position="200"/>
    </location>
</feature>
<evidence type="ECO:0000256" key="3">
    <source>
        <dbReference type="ARBA" id="ARBA00023163"/>
    </source>
</evidence>
<keyword evidence="2" id="KW-0238">DNA-binding</keyword>
<dbReference type="PROSITE" id="PS01124">
    <property type="entry name" value="HTH_ARAC_FAMILY_2"/>
    <property type="match status" value="1"/>
</dbReference>
<dbReference type="EMBL" id="PPEG02000005">
    <property type="protein sequence ID" value="PWN60937.1"/>
    <property type="molecule type" value="Genomic_DNA"/>
</dbReference>
<dbReference type="GO" id="GO:0043565">
    <property type="term" value="F:sequence-specific DNA binding"/>
    <property type="evidence" value="ECO:0007669"/>
    <property type="project" value="InterPro"/>
</dbReference>
<evidence type="ECO:0000256" key="2">
    <source>
        <dbReference type="ARBA" id="ARBA00023125"/>
    </source>
</evidence>
<keyword evidence="4" id="KW-0472">Membrane</keyword>
<dbReference type="SUPFAM" id="SSF46689">
    <property type="entry name" value="Homeodomain-like"/>
    <property type="match status" value="1"/>
</dbReference>
<gene>
    <name evidence="6" type="ORF">C1634_012770</name>
</gene>
<evidence type="ECO:0000259" key="5">
    <source>
        <dbReference type="PROSITE" id="PS01124"/>
    </source>
</evidence>
<evidence type="ECO:0000256" key="4">
    <source>
        <dbReference type="SAM" id="Phobius"/>
    </source>
</evidence>
<dbReference type="GO" id="GO:0003700">
    <property type="term" value="F:DNA-binding transcription factor activity"/>
    <property type="evidence" value="ECO:0007669"/>
    <property type="project" value="InterPro"/>
</dbReference>
<feature type="transmembrane region" description="Helical" evidence="4">
    <location>
        <begin position="212"/>
        <end position="230"/>
    </location>
</feature>
<evidence type="ECO:0000256" key="1">
    <source>
        <dbReference type="ARBA" id="ARBA00023015"/>
    </source>
</evidence>
<dbReference type="PANTHER" id="PTHR43280:SF29">
    <property type="entry name" value="ARAC-FAMILY TRANSCRIPTIONAL REGULATOR"/>
    <property type="match status" value="1"/>
</dbReference>
<sequence length="384" mass="44463">MDKSNLLIIVTVISLFVSFFLAFFLITVKTKHKTSNYLLAFFLIITAIDTSEPLLSLISDVPSNLGMFRNTLAFLQIPVFYLYVVSVCYSDFKFKPKYLLHLLPFLAANIALIPRFYSVDTASKIDFIMNRQHMIELQFNHILFHIQAFTYFTAVFILLRKAKKLYLENYSGTSINSYSWLFQFTSVLAVIYLTVLLKNILKFSDYPYLSELIKIGIQVAQLFIVCWYLFKALNNPGLFRSINSKLKLVSDIVLEEEKNEPEAVQEKEYNEELSKLKNYMAAEKPFLDPSITIQNISDHIGIPTRELSVLINHKLGQHFYDFVNTYRIEYAMDILKDATKTKVTILEILYEVGFNSKSSFNTAFKKHTGNTPTTYRKTLQNNTL</sequence>
<name>A0A316WHL7_9FLAO</name>
<comment type="caution">
    <text evidence="6">The sequence shown here is derived from an EMBL/GenBank/DDBJ whole genome shotgun (WGS) entry which is preliminary data.</text>
</comment>